<comment type="caution">
    <text evidence="2">The sequence shown here is derived from an EMBL/GenBank/DDBJ whole genome shotgun (WGS) entry which is preliminary data.</text>
</comment>
<sequence>MDKINRKKQPLAAQFPTTIGVVPVKQGNHHGAIVAFDTIEAQTKACSIGVQVGSLTVIGTQTLSSDNSIYRISLDRLPILRPEELTPLVRQILEPYGKDLHVGHLLDPATNLFFGKGFAFLDTSTTEGSAFRELSHKMHLDNHRLVFASWRGMETHRFYCHTPVPYLKVVSSRPATDVKVHNAYLKIAQKKGIIELGLSDPAWILYPIEEQPQHKQDTVPKRNKAKLLSLQLKIPPLEIKELPDDTAFSKRPQDHVEYLPTQAKIQDMHHVDNTTDVSVSCTAIPKIRNLDNSEEDTESDSDYQPSAGDQSEVTESDTEEHRSDDEMDLDEGVCILQEEARVAQISLNPSSNQL</sequence>
<gene>
    <name evidence="2" type="ORF">G6F64_011564</name>
</gene>
<dbReference type="OrthoDB" id="2287167at2759"/>
<dbReference type="EMBL" id="JAANQT010002884">
    <property type="protein sequence ID" value="KAG1301709.1"/>
    <property type="molecule type" value="Genomic_DNA"/>
</dbReference>
<organism evidence="2 3">
    <name type="scientific">Rhizopus oryzae</name>
    <name type="common">Mucormycosis agent</name>
    <name type="synonym">Rhizopus arrhizus var. delemar</name>
    <dbReference type="NCBI Taxonomy" id="64495"/>
    <lineage>
        <taxon>Eukaryota</taxon>
        <taxon>Fungi</taxon>
        <taxon>Fungi incertae sedis</taxon>
        <taxon>Mucoromycota</taxon>
        <taxon>Mucoromycotina</taxon>
        <taxon>Mucoromycetes</taxon>
        <taxon>Mucorales</taxon>
        <taxon>Mucorineae</taxon>
        <taxon>Rhizopodaceae</taxon>
        <taxon>Rhizopus</taxon>
    </lineage>
</organism>
<accession>A0A9P6WZF9</accession>
<feature type="region of interest" description="Disordered" evidence="1">
    <location>
        <begin position="286"/>
        <end position="333"/>
    </location>
</feature>
<proteinExistence type="predicted"/>
<reference evidence="2" key="1">
    <citation type="journal article" date="2020" name="Microb. Genom.">
        <title>Genetic diversity of clinical and environmental Mucorales isolates obtained from an investigation of mucormycosis cases among solid organ transplant recipients.</title>
        <authorList>
            <person name="Nguyen M.H."/>
            <person name="Kaul D."/>
            <person name="Muto C."/>
            <person name="Cheng S.J."/>
            <person name="Richter R.A."/>
            <person name="Bruno V.M."/>
            <person name="Liu G."/>
            <person name="Beyhan S."/>
            <person name="Sundermann A.J."/>
            <person name="Mounaud S."/>
            <person name="Pasculle A.W."/>
            <person name="Nierman W.C."/>
            <person name="Driscoll E."/>
            <person name="Cumbie R."/>
            <person name="Clancy C.J."/>
            <person name="Dupont C.L."/>
        </authorList>
    </citation>
    <scope>NUCLEOTIDE SEQUENCE</scope>
    <source>
        <strain evidence="2">GL11</strain>
    </source>
</reference>
<dbReference type="Proteomes" id="UP000716291">
    <property type="component" value="Unassembled WGS sequence"/>
</dbReference>
<evidence type="ECO:0000313" key="3">
    <source>
        <dbReference type="Proteomes" id="UP000716291"/>
    </source>
</evidence>
<name>A0A9P6WZF9_RHIOR</name>
<feature type="compositionally biased region" description="Acidic residues" evidence="1">
    <location>
        <begin position="292"/>
        <end position="301"/>
    </location>
</feature>
<evidence type="ECO:0000313" key="2">
    <source>
        <dbReference type="EMBL" id="KAG1301709.1"/>
    </source>
</evidence>
<dbReference type="AlphaFoldDB" id="A0A9P6WZF9"/>
<protein>
    <submittedName>
        <fullName evidence="2">Uncharacterized protein</fullName>
    </submittedName>
</protein>
<keyword evidence="3" id="KW-1185">Reference proteome</keyword>
<evidence type="ECO:0000256" key="1">
    <source>
        <dbReference type="SAM" id="MobiDB-lite"/>
    </source>
</evidence>